<dbReference type="EMBL" id="CP012831">
    <property type="protein sequence ID" value="ALI08913.1"/>
    <property type="molecule type" value="Genomic_DNA"/>
</dbReference>
<dbReference type="OrthoDB" id="7029872at2"/>
<evidence type="ECO:0000313" key="1">
    <source>
        <dbReference type="EMBL" id="ALI08913.1"/>
    </source>
</evidence>
<accession>A0A0N9WY94</accession>
<dbReference type="Gene3D" id="2.150.10.10">
    <property type="entry name" value="Serralysin-like metalloprotease, C-terminal"/>
    <property type="match status" value="1"/>
</dbReference>
<dbReference type="AlphaFoldDB" id="A0A0N9WY94"/>
<dbReference type="RefSeq" id="WP_060741125.1">
    <property type="nucleotide sequence ID" value="NZ_CP012831.1"/>
</dbReference>
<protein>
    <recommendedName>
        <fullName evidence="3">Calcium-binding protein</fullName>
    </recommendedName>
</protein>
<evidence type="ECO:0000313" key="2">
    <source>
        <dbReference type="Proteomes" id="UP000059425"/>
    </source>
</evidence>
<sequence length="1241" mass="135362">MAQLIAPSCATDDRGVVISDIVFQANEHTIETLDFKVADQAQLNPEHKHRQAQLEVVDKLYGPLQIGSVAVTRSALNALGATTDGQVLNGENSFFRIASRFFLDSLQFNAADVETHIKLTADANDYRLPTLLFEIASQRSRSARPLLRANLAVQTEAGSYHNILEKLLKSAQGLDPHQFAQTSLNWVNKTKSQILIPTGLGLQAFGIYSGLRGLQDAIRNKDDYQTLFNGASVAAEVASLGVEALVTRQATQMIRAGQRSLGDFAKTTFATRLARGSGLIASVLTLPFDIVSAVDAFKAAANASGKAATDHYVSAALSVTSAAMTLTIGLAALAGFSSAGPVGLAAGLILVVGSQVWGAIRQVDEIDDYITLSAHERLRTGWFAFWTISPDDDIQERYTLAKATAEHTRQLRANALNLLKGPLKDSTEAIVNGRFTVELEQVTYNTWNWWTGEKYQATNTRPKIKDSDDWIDARQGVTLETPGAVIEAAAEHKGIRWYIGGGNDTVFGVENKPNVFHYGSGVKRLRGGAKDDVFVFEGSTSIAPGDEVPAPNRLAGGSGNDTLILAGNPGQGQVPRLGYHIDLEAGQASIITQEGPKSESGQYRHALLEGIEHVEILEGGTHVIKGSAGANIIKSRGNDLIEAGAGDDRIFILGGNNRNADGGPGDDAYVIAHKPGHVSITEDGMGSSVISLDWRADLIESWVIEQGNLVISSCFDGNDWESRKVTLNNVYADTDYPRALQINRLTFTTKDGFHWVPDLPETLEHDSPLVIEAVMVQHGIPRNPAILNDRSERWVAHDKDTSYYVSRLIEFTTLKVRQKSEYCTTLHLDYTHSELTRVEAHYNAYVIQEDGGDTVKYGECGLTLDFGSHRVVLNNLARSDERYSARTKTSGRRAFSALDSQHTFILIMRDGASYRLAIPTPDPARLLNKGFIDKDPVQWKTQAPLSLTPTRKHYAFLQPLDKKPHPMGSQATCAMLTPAVEQTGIEVLTGQGSTYLVHLSPGMTLRLTTPGALAGANPRLPQASTWELDATRLGEVEIKLANNLLQVGTTILHLPAYAEDDLVDQIRVITAQGVVHAVDSLFERVYVTALDGRYFSPPVDPEAALPPELSRLASAQLRVSNMALKDGSPGSLSYHLKARQWTLDTDESRVIAATSLRKTNLCDHHLSLYQDLAREGLSQNPPLDDEALRLLREQCVKWAEGTTLNKSLMLAQAIALSPTFGLELPHWRWLLSPGEIVSRQT</sequence>
<gene>
    <name evidence="1" type="ORF">AO356_19475</name>
</gene>
<name>A0A0N9WY94_PSEFL</name>
<dbReference type="SUPFAM" id="SSF51120">
    <property type="entry name" value="beta-Roll"/>
    <property type="match status" value="1"/>
</dbReference>
<evidence type="ECO:0008006" key="3">
    <source>
        <dbReference type="Google" id="ProtNLM"/>
    </source>
</evidence>
<dbReference type="InterPro" id="IPR011049">
    <property type="entry name" value="Serralysin-like_metalloprot_C"/>
</dbReference>
<proteinExistence type="predicted"/>
<reference evidence="1 2" key="2">
    <citation type="journal article" date="2018" name="Nature">
        <title>Mutant phenotypes for thousands of bacterial genes of unknown function.</title>
        <authorList>
            <person name="Price M.N."/>
            <person name="Wetmore K.M."/>
            <person name="Waters R.J."/>
            <person name="Callaghan M."/>
            <person name="Ray J."/>
            <person name="Liu H."/>
            <person name="Kuehl J.V."/>
            <person name="Melnyk R.A."/>
            <person name="Lamson J.S."/>
            <person name="Suh Y."/>
            <person name="Carlson H.K."/>
            <person name="Esquivel Z."/>
            <person name="Sadeeshkumar H."/>
            <person name="Chakraborty R."/>
            <person name="Zane G.M."/>
            <person name="Rubin B.E."/>
            <person name="Wall J.D."/>
            <person name="Visel A."/>
            <person name="Bristow J."/>
            <person name="Blow M.J."/>
            <person name="Arkin A.P."/>
            <person name="Deutschbauer A.M."/>
        </authorList>
    </citation>
    <scope>NUCLEOTIDE SEQUENCE [LARGE SCALE GENOMIC DNA]</scope>
    <source>
        <strain evidence="1 2">FW300-N2C3</strain>
    </source>
</reference>
<dbReference type="Proteomes" id="UP000059425">
    <property type="component" value="Chromosome"/>
</dbReference>
<organism evidence="1 2">
    <name type="scientific">Pseudomonas fluorescens</name>
    <dbReference type="NCBI Taxonomy" id="294"/>
    <lineage>
        <taxon>Bacteria</taxon>
        <taxon>Pseudomonadati</taxon>
        <taxon>Pseudomonadota</taxon>
        <taxon>Gammaproteobacteria</taxon>
        <taxon>Pseudomonadales</taxon>
        <taxon>Pseudomonadaceae</taxon>
        <taxon>Pseudomonas</taxon>
    </lineage>
</organism>
<reference evidence="2" key="1">
    <citation type="submission" date="2015-09" db="EMBL/GenBank/DDBJ databases">
        <title>Whole genome sequence of Pseudomonas fluorescens FW300-N2C3.</title>
        <authorList>
            <person name="Ray J."/>
            <person name="Melnyk R."/>
            <person name="Deutschbauer A."/>
        </authorList>
    </citation>
    <scope>NUCLEOTIDE SEQUENCE [LARGE SCALE GENOMIC DNA]</scope>
    <source>
        <strain evidence="2">FW300-N2C3</strain>
    </source>
</reference>